<evidence type="ECO:0000313" key="3">
    <source>
        <dbReference type="Proteomes" id="UP000199673"/>
    </source>
</evidence>
<dbReference type="EMBL" id="FPBF01000003">
    <property type="protein sequence ID" value="SFT87695.1"/>
    <property type="molecule type" value="Genomic_DNA"/>
</dbReference>
<dbReference type="OrthoDB" id="5574284at2"/>
<sequence length="109" mass="13456">MDLEVYWTDFAEQELFKIFNYYKKEAGYTIAKKLIDGIYEEPFILKTQPEIGQIEELLKDREREFRYLIYKNNFKIIYWLNNARNHIEIIDVFDVRQNPPKIRRTQEDK</sequence>
<dbReference type="Proteomes" id="UP000199673">
    <property type="component" value="Unassembled WGS sequence"/>
</dbReference>
<evidence type="ECO:0000313" key="2">
    <source>
        <dbReference type="EMBL" id="SFT87695.1"/>
    </source>
</evidence>
<dbReference type="Gene3D" id="3.30.2310.20">
    <property type="entry name" value="RelE-like"/>
    <property type="match status" value="1"/>
</dbReference>
<protein>
    <submittedName>
        <fullName evidence="2">Plasmid stabilization system protein ParE</fullName>
    </submittedName>
</protein>
<keyword evidence="1" id="KW-1277">Toxin-antitoxin system</keyword>
<reference evidence="3" key="1">
    <citation type="submission" date="2016-10" db="EMBL/GenBank/DDBJ databases">
        <authorList>
            <person name="Varghese N."/>
            <person name="Submissions S."/>
        </authorList>
    </citation>
    <scope>NUCLEOTIDE SEQUENCE [LARGE SCALE GENOMIC DNA]</scope>
    <source>
        <strain evidence="3">DSM 23445</strain>
    </source>
</reference>
<dbReference type="InterPro" id="IPR035093">
    <property type="entry name" value="RelE/ParE_toxin_dom_sf"/>
</dbReference>
<dbReference type="RefSeq" id="WP_091693441.1">
    <property type="nucleotide sequence ID" value="NZ_FPBF01000003.1"/>
</dbReference>
<keyword evidence="3" id="KW-1185">Reference proteome</keyword>
<dbReference type="AlphaFoldDB" id="A0A1I7BKK7"/>
<accession>A0A1I7BKK7</accession>
<gene>
    <name evidence="2" type="ORF">SAMN04489724_2498</name>
</gene>
<proteinExistence type="predicted"/>
<dbReference type="STRING" id="305507.SAMN04489724_2498"/>
<evidence type="ECO:0000256" key="1">
    <source>
        <dbReference type="ARBA" id="ARBA00022649"/>
    </source>
</evidence>
<dbReference type="Pfam" id="PF05016">
    <property type="entry name" value="ParE_toxin"/>
    <property type="match status" value="1"/>
</dbReference>
<dbReference type="InterPro" id="IPR007712">
    <property type="entry name" value="RelE/ParE_toxin"/>
</dbReference>
<organism evidence="2 3">
    <name type="scientific">Algoriphagus locisalis</name>
    <dbReference type="NCBI Taxonomy" id="305507"/>
    <lineage>
        <taxon>Bacteria</taxon>
        <taxon>Pseudomonadati</taxon>
        <taxon>Bacteroidota</taxon>
        <taxon>Cytophagia</taxon>
        <taxon>Cytophagales</taxon>
        <taxon>Cyclobacteriaceae</taxon>
        <taxon>Algoriphagus</taxon>
    </lineage>
</organism>
<name>A0A1I7BKK7_9BACT</name>